<sequence length="87" mass="10182">MHDRSRSQEDTRRQQWLDQMMKELNTAGMVHSRDMTALELPRNDHYDEDRIGLGVASNGAQEGTVFLCDPEQPETVYRLCRKDVFVR</sequence>
<dbReference type="GO" id="GO:0005576">
    <property type="term" value="C:extracellular region"/>
    <property type="evidence" value="ECO:0007669"/>
    <property type="project" value="UniProtKB-SubCell"/>
</dbReference>
<name>A0A401T1B6_CHIPU</name>
<evidence type="ECO:0000256" key="2">
    <source>
        <dbReference type="ARBA" id="ARBA00006307"/>
    </source>
</evidence>
<evidence type="ECO:0000256" key="4">
    <source>
        <dbReference type="ARBA" id="ARBA00022685"/>
    </source>
</evidence>
<proteinExistence type="inferred from homology"/>
<dbReference type="InterPro" id="IPR001415">
    <property type="entry name" value="PTH/PTH-rel"/>
</dbReference>
<dbReference type="AlphaFoldDB" id="A0A401T1B6"/>
<comment type="subcellular location">
    <subcellularLocation>
        <location evidence="1">Secreted</location>
    </subcellularLocation>
</comment>
<dbReference type="EMBL" id="BEZZ01000828">
    <property type="protein sequence ID" value="GCC36421.1"/>
    <property type="molecule type" value="Genomic_DNA"/>
</dbReference>
<accession>A0A401T1B6</accession>
<evidence type="ECO:0000256" key="1">
    <source>
        <dbReference type="ARBA" id="ARBA00004613"/>
    </source>
</evidence>
<keyword evidence="3" id="KW-0964">Secreted</keyword>
<evidence type="ECO:0000256" key="5">
    <source>
        <dbReference type="ARBA" id="ARBA00022702"/>
    </source>
</evidence>
<dbReference type="Pfam" id="PF01279">
    <property type="entry name" value="Parathyroid"/>
    <property type="match status" value="1"/>
</dbReference>
<evidence type="ECO:0000313" key="6">
    <source>
        <dbReference type="EMBL" id="GCC36421.1"/>
    </source>
</evidence>
<comment type="similarity">
    <text evidence="2">Belongs to the parathyroid hormone family.</text>
</comment>
<gene>
    <name evidence="6" type="ORF">chiPu_0014915</name>
</gene>
<organism evidence="6 7">
    <name type="scientific">Chiloscyllium punctatum</name>
    <name type="common">Brownbanded bambooshark</name>
    <name type="synonym">Hemiscyllium punctatum</name>
    <dbReference type="NCBI Taxonomy" id="137246"/>
    <lineage>
        <taxon>Eukaryota</taxon>
        <taxon>Metazoa</taxon>
        <taxon>Chordata</taxon>
        <taxon>Craniata</taxon>
        <taxon>Vertebrata</taxon>
        <taxon>Chondrichthyes</taxon>
        <taxon>Elasmobranchii</taxon>
        <taxon>Galeomorphii</taxon>
        <taxon>Galeoidea</taxon>
        <taxon>Orectolobiformes</taxon>
        <taxon>Hemiscylliidae</taxon>
        <taxon>Chiloscyllium</taxon>
    </lineage>
</organism>
<dbReference type="GO" id="GO:0005179">
    <property type="term" value="F:hormone activity"/>
    <property type="evidence" value="ECO:0007669"/>
    <property type="project" value="UniProtKB-KW"/>
</dbReference>
<evidence type="ECO:0000256" key="3">
    <source>
        <dbReference type="ARBA" id="ARBA00022525"/>
    </source>
</evidence>
<keyword evidence="4" id="KW-0165">Cleavage on pair of basic residues</keyword>
<keyword evidence="5" id="KW-0372">Hormone</keyword>
<protein>
    <submittedName>
        <fullName evidence="6">Uncharacterized protein</fullName>
    </submittedName>
</protein>
<reference evidence="6 7" key="1">
    <citation type="journal article" date="2018" name="Nat. Ecol. Evol.">
        <title>Shark genomes provide insights into elasmobranch evolution and the origin of vertebrates.</title>
        <authorList>
            <person name="Hara Y"/>
            <person name="Yamaguchi K"/>
            <person name="Onimaru K"/>
            <person name="Kadota M"/>
            <person name="Koyanagi M"/>
            <person name="Keeley SD"/>
            <person name="Tatsumi K"/>
            <person name="Tanaka K"/>
            <person name="Motone F"/>
            <person name="Kageyama Y"/>
            <person name="Nozu R"/>
            <person name="Adachi N"/>
            <person name="Nishimura O"/>
            <person name="Nakagawa R"/>
            <person name="Tanegashima C"/>
            <person name="Kiyatake I"/>
            <person name="Matsumoto R"/>
            <person name="Murakumo K"/>
            <person name="Nishida K"/>
            <person name="Terakita A"/>
            <person name="Kuratani S"/>
            <person name="Sato K"/>
            <person name="Hyodo S Kuraku.S."/>
        </authorList>
    </citation>
    <scope>NUCLEOTIDE SEQUENCE [LARGE SCALE GENOMIC DNA]</scope>
</reference>
<keyword evidence="7" id="KW-1185">Reference proteome</keyword>
<comment type="caution">
    <text evidence="6">The sequence shown here is derived from an EMBL/GenBank/DDBJ whole genome shotgun (WGS) entry which is preliminary data.</text>
</comment>
<evidence type="ECO:0000313" key="7">
    <source>
        <dbReference type="Proteomes" id="UP000287033"/>
    </source>
</evidence>
<dbReference type="Proteomes" id="UP000287033">
    <property type="component" value="Unassembled WGS sequence"/>
</dbReference>